<protein>
    <submittedName>
        <fullName evidence="2">Unnamed protein product</fullName>
    </submittedName>
</protein>
<sequence length="266" mass="27893">MVVISVPRQLQFQQSYQLQQLQNQTPATTVNMFAGRGSLASIGSVNSNGNATLNANFNGNANVNGMSQVSNLRSNTSISSNSTGSTASSASSFNEVQAQANLLQSSTGMGMGLSSMIPNDLFKDDLMFSSNSNKKTASIGSGNGNGNVLSMNMNMNSNMNLFSNSNNTLGGAATGSSSSNSTSFNSFNYPSGTVQQQQQQTVQQQQQQQNNLLNANFNSFAGGNNATSTAAPVISNFGINGVEIVNSVNDKGNFGLFNKNIWGKLL</sequence>
<evidence type="ECO:0000313" key="3">
    <source>
        <dbReference type="Proteomes" id="UP001165063"/>
    </source>
</evidence>
<gene>
    <name evidence="2" type="ORF">Amon01_000059000</name>
</gene>
<proteinExistence type="predicted"/>
<feature type="region of interest" description="Disordered" evidence="1">
    <location>
        <begin position="171"/>
        <end position="208"/>
    </location>
</feature>
<evidence type="ECO:0000313" key="2">
    <source>
        <dbReference type="EMBL" id="GMG19601.1"/>
    </source>
</evidence>
<accession>A0A9W7DD07</accession>
<dbReference type="Proteomes" id="UP001165063">
    <property type="component" value="Unassembled WGS sequence"/>
</dbReference>
<dbReference type="AlphaFoldDB" id="A0A9W7DD07"/>
<comment type="caution">
    <text evidence="2">The sequence shown here is derived from an EMBL/GenBank/DDBJ whole genome shotgun (WGS) entry which is preliminary data.</text>
</comment>
<name>A0A9W7DD07_AMBMO</name>
<dbReference type="EMBL" id="BSXU01000163">
    <property type="protein sequence ID" value="GMG19601.1"/>
    <property type="molecule type" value="Genomic_DNA"/>
</dbReference>
<reference evidence="2" key="1">
    <citation type="submission" date="2023-04" db="EMBL/GenBank/DDBJ databases">
        <title>Ambrosiozyma monospora NBRC 1965.</title>
        <authorList>
            <person name="Ichikawa N."/>
            <person name="Sato H."/>
            <person name="Tonouchi N."/>
        </authorList>
    </citation>
    <scope>NUCLEOTIDE SEQUENCE</scope>
    <source>
        <strain evidence="2">NBRC 1965</strain>
    </source>
</reference>
<keyword evidence="3" id="KW-1185">Reference proteome</keyword>
<evidence type="ECO:0000256" key="1">
    <source>
        <dbReference type="SAM" id="MobiDB-lite"/>
    </source>
</evidence>
<organism evidence="2 3">
    <name type="scientific">Ambrosiozyma monospora</name>
    <name type="common">Yeast</name>
    <name type="synonym">Endomycopsis monosporus</name>
    <dbReference type="NCBI Taxonomy" id="43982"/>
    <lineage>
        <taxon>Eukaryota</taxon>
        <taxon>Fungi</taxon>
        <taxon>Dikarya</taxon>
        <taxon>Ascomycota</taxon>
        <taxon>Saccharomycotina</taxon>
        <taxon>Pichiomycetes</taxon>
        <taxon>Pichiales</taxon>
        <taxon>Pichiaceae</taxon>
        <taxon>Ambrosiozyma</taxon>
    </lineage>
</organism>